<keyword evidence="16" id="KW-1185">Reference proteome</keyword>
<keyword evidence="4" id="KW-0410">Iron transport</keyword>
<dbReference type="InterPro" id="IPR036942">
    <property type="entry name" value="Beta-barrel_TonB_sf"/>
</dbReference>
<feature type="domain" description="TonB-dependent receptor-like beta-barrel" evidence="13">
    <location>
        <begin position="370"/>
        <end position="759"/>
    </location>
</feature>
<keyword evidence="10 11" id="KW-0998">Cell outer membrane</keyword>
<dbReference type="InterPro" id="IPR000531">
    <property type="entry name" value="Beta-barrel_TonB"/>
</dbReference>
<organism evidence="15 16">
    <name type="scientific">Burkholderia plantarii</name>
    <dbReference type="NCBI Taxonomy" id="41899"/>
    <lineage>
        <taxon>Bacteria</taxon>
        <taxon>Pseudomonadati</taxon>
        <taxon>Pseudomonadota</taxon>
        <taxon>Betaproteobacteria</taxon>
        <taxon>Burkholderiales</taxon>
        <taxon>Burkholderiaceae</taxon>
        <taxon>Burkholderia</taxon>
    </lineage>
</organism>
<dbReference type="CDD" id="cd01347">
    <property type="entry name" value="ligand_gated_channel"/>
    <property type="match status" value="1"/>
</dbReference>
<feature type="domain" description="TonB-dependent receptor plug" evidence="14">
    <location>
        <begin position="151"/>
        <end position="253"/>
    </location>
</feature>
<evidence type="ECO:0000313" key="15">
    <source>
        <dbReference type="EMBL" id="AJK49668.1"/>
    </source>
</evidence>
<keyword evidence="6" id="KW-0408">Iron</keyword>
<evidence type="ECO:0000256" key="12">
    <source>
        <dbReference type="RuleBase" id="RU003357"/>
    </source>
</evidence>
<dbReference type="SUPFAM" id="SSF56935">
    <property type="entry name" value="Porins"/>
    <property type="match status" value="1"/>
</dbReference>
<dbReference type="EMBL" id="CP002581">
    <property type="protein sequence ID" value="AJK49668.1"/>
    <property type="molecule type" value="Genomic_DNA"/>
</dbReference>
<dbReference type="GO" id="GO:0006826">
    <property type="term" value="P:iron ion transport"/>
    <property type="evidence" value="ECO:0007669"/>
    <property type="project" value="UniProtKB-KW"/>
</dbReference>
<evidence type="ECO:0000256" key="5">
    <source>
        <dbReference type="ARBA" id="ARBA00022692"/>
    </source>
</evidence>
<evidence type="ECO:0000256" key="8">
    <source>
        <dbReference type="ARBA" id="ARBA00023077"/>
    </source>
</evidence>
<dbReference type="Pfam" id="PF00593">
    <property type="entry name" value="TonB_dep_Rec_b-barrel"/>
    <property type="match status" value="1"/>
</dbReference>
<evidence type="ECO:0000256" key="3">
    <source>
        <dbReference type="ARBA" id="ARBA00022452"/>
    </source>
</evidence>
<keyword evidence="5 11" id="KW-0812">Transmembrane</keyword>
<dbReference type="PANTHER" id="PTHR32552">
    <property type="entry name" value="FERRICHROME IRON RECEPTOR-RELATED"/>
    <property type="match status" value="1"/>
</dbReference>
<reference evidence="15 16" key="2">
    <citation type="journal article" date="2016" name="Appl. Microbiol. Biotechnol.">
        <title>Mutations improving production and secretion of extracellular lipase by Burkholderia glumae PG1.</title>
        <authorList>
            <person name="Knapp A."/>
            <person name="Voget S."/>
            <person name="Gao R."/>
            <person name="Zaburannyi N."/>
            <person name="Krysciak D."/>
            <person name="Breuer M."/>
            <person name="Hauer B."/>
            <person name="Streit W.R."/>
            <person name="Muller R."/>
            <person name="Daniel R."/>
            <person name="Jaeger K.E."/>
        </authorList>
    </citation>
    <scope>NUCLEOTIDE SEQUENCE [LARGE SCALE GENOMIC DNA]</scope>
    <source>
        <strain evidence="15 16">PG1</strain>
    </source>
</reference>
<protein>
    <submittedName>
        <fullName evidence="15">Putative TonB-dependent receptor</fullName>
    </submittedName>
</protein>
<evidence type="ECO:0000259" key="14">
    <source>
        <dbReference type="Pfam" id="PF07715"/>
    </source>
</evidence>
<keyword evidence="8 12" id="KW-0798">TonB box</keyword>
<evidence type="ECO:0000256" key="6">
    <source>
        <dbReference type="ARBA" id="ARBA00023004"/>
    </source>
</evidence>
<reference evidence="16" key="1">
    <citation type="submission" date="2011-03" db="EMBL/GenBank/DDBJ databases">
        <authorList>
            <person name="Voget S."/>
            <person name="Streit W.R."/>
            <person name="Jaeger K.E."/>
            <person name="Daniel R."/>
        </authorList>
    </citation>
    <scope>NUCLEOTIDE SEQUENCE [LARGE SCALE GENOMIC DNA]</scope>
    <source>
        <strain evidence="16">PG1</strain>
    </source>
</reference>
<comment type="subcellular location">
    <subcellularLocation>
        <location evidence="1 11">Cell outer membrane</location>
        <topology evidence="1 11">Multi-pass membrane protein</topology>
    </subcellularLocation>
</comment>
<keyword evidence="2 11" id="KW-0813">Transport</keyword>
<keyword evidence="9 11" id="KW-0472">Membrane</keyword>
<sequence length="793" mass="84805">MRIDIIITVSITLVETTASLHSGHLREAVRLTGAAGARFGAAWPGRSRSGRRVVSATRVRLAAASILHFDLESGEGFMVCQRAWRSGRPSPKAIVVFIAIALAQIPASALAERRAEGETVGEGGRASAGGGAALPVVTVTASKRDQSLATLNSSAVVVERPALDAAQVNNTMDLQRVLPGVQMANGGSALFPMISVRGVSSAQDFYNPALTVYVDGVPQLPTFTMQTLLNVDRVELLKGPQGTLYGKSAEGGVLDIVTQAPDNQLRIHADAGMSSRLGNVEQLEVAGPIVKDLLYGSVSLAHVDAPGDLTNPVTGANHEGGSRSYAGTARLRLAPSGAPWEINLTASRDCMMATQDIYVPFDNIGNHTAGIAANLPAQYAEPYLNRCGSNYALSGRYDFGQWRLTAMSAWQTSHFSREFSSGTSFLQQPENWRQNVQELRLATHAPGRRWDAVFGLYRQDVDQSRSSLYSMTVPMFASMMTALSGNESSSLAAYGDATWHVTHAFDLSAGLRVSHDQAWTDFAGSSMLPSGGYAGFAGANARSGNRVLGKVSAGYQIDRAWRAYANVSQGYKPGGFNLAPTSIADAAGFGAERAVSYELGTRYDGHALRGSLALYRIDIRNVQLYAGAPGYMTLNNVGDSRSIGAEFGLEWGLARGWTAGLDAFVNHATFRHYTDAAGCPTCAGNNVPFAPRYGVTLNLAGAIPTEVGKLRPSVAVRWLGAQYFDKENLLRQGGYALVDASIGWQPRRDVELTLYAHNLTNRDYRMYGFNSPGGKMAEVGLGRTVGFTVAFDY</sequence>
<dbReference type="InterPro" id="IPR039426">
    <property type="entry name" value="TonB-dep_rcpt-like"/>
</dbReference>
<dbReference type="Proteomes" id="UP000031838">
    <property type="component" value="Chromosome 2"/>
</dbReference>
<dbReference type="InterPro" id="IPR012910">
    <property type="entry name" value="Plug_dom"/>
</dbReference>
<evidence type="ECO:0000313" key="16">
    <source>
        <dbReference type="Proteomes" id="UP000031838"/>
    </source>
</evidence>
<dbReference type="AlphaFoldDB" id="A0A0B6S1W5"/>
<evidence type="ECO:0000256" key="4">
    <source>
        <dbReference type="ARBA" id="ARBA00022496"/>
    </source>
</evidence>
<keyword evidence="3 11" id="KW-1134">Transmembrane beta strand</keyword>
<evidence type="ECO:0000256" key="11">
    <source>
        <dbReference type="PROSITE-ProRule" id="PRU01360"/>
    </source>
</evidence>
<evidence type="ECO:0000256" key="9">
    <source>
        <dbReference type="ARBA" id="ARBA00023136"/>
    </source>
</evidence>
<comment type="similarity">
    <text evidence="11 12">Belongs to the TonB-dependent receptor family.</text>
</comment>
<keyword evidence="15" id="KW-0675">Receptor</keyword>
<evidence type="ECO:0000256" key="10">
    <source>
        <dbReference type="ARBA" id="ARBA00023237"/>
    </source>
</evidence>
<dbReference type="KEGG" id="bgp:BGL_2c16010"/>
<evidence type="ECO:0000256" key="7">
    <source>
        <dbReference type="ARBA" id="ARBA00023065"/>
    </source>
</evidence>
<accession>A0A0B6S1W5</accession>
<name>A0A0B6S1W5_BURPL</name>
<gene>
    <name evidence="15" type="ORF">BGL_2c16010</name>
</gene>
<evidence type="ECO:0000256" key="2">
    <source>
        <dbReference type="ARBA" id="ARBA00022448"/>
    </source>
</evidence>
<evidence type="ECO:0000256" key="1">
    <source>
        <dbReference type="ARBA" id="ARBA00004571"/>
    </source>
</evidence>
<keyword evidence="7" id="KW-0406">Ion transport</keyword>
<dbReference type="PANTHER" id="PTHR32552:SF81">
    <property type="entry name" value="TONB-DEPENDENT OUTER MEMBRANE RECEPTOR"/>
    <property type="match status" value="1"/>
</dbReference>
<dbReference type="GO" id="GO:0009279">
    <property type="term" value="C:cell outer membrane"/>
    <property type="evidence" value="ECO:0007669"/>
    <property type="project" value="UniProtKB-SubCell"/>
</dbReference>
<proteinExistence type="inferred from homology"/>
<dbReference type="Gene3D" id="2.40.170.20">
    <property type="entry name" value="TonB-dependent receptor, beta-barrel domain"/>
    <property type="match status" value="1"/>
</dbReference>
<dbReference type="HOGENOM" id="CLU_008287_15_2_4"/>
<dbReference type="PROSITE" id="PS52016">
    <property type="entry name" value="TONB_DEPENDENT_REC_3"/>
    <property type="match status" value="1"/>
</dbReference>
<dbReference type="Pfam" id="PF07715">
    <property type="entry name" value="Plug"/>
    <property type="match status" value="1"/>
</dbReference>
<evidence type="ECO:0000259" key="13">
    <source>
        <dbReference type="Pfam" id="PF00593"/>
    </source>
</evidence>